<dbReference type="Gene3D" id="1.10.1200.10">
    <property type="entry name" value="ACP-like"/>
    <property type="match status" value="1"/>
</dbReference>
<dbReference type="PANTHER" id="PTHR43439:SF2">
    <property type="entry name" value="ENZYME, PUTATIVE (JCVI)-RELATED"/>
    <property type="match status" value="1"/>
</dbReference>
<dbReference type="SUPFAM" id="SSF51735">
    <property type="entry name" value="NAD(P)-binding Rossmann-fold domains"/>
    <property type="match status" value="1"/>
</dbReference>
<dbReference type="InterPro" id="IPR036736">
    <property type="entry name" value="ACP-like_sf"/>
</dbReference>
<sequence length="1085" mass="120064">MSSGQRESLCLPALPRTQALTSTTFTPPPLDGSLSVPEAYDWHYEHSPHHPLFIYSDDEGSATTIYWPDASMAVHRAGRVALSIARERPSPLGTGRPIFAILAGNESITYFTLMTGICRAGFIAFPISPRNSPEAVAHLLAETGVSYIFVGVEDALQRLWAAAAEALRADGATPPWMHAVPAFRTLYPAERDPHFKLLPVPDARWDDVTIILHSSGSTAFPKPIRWTHERYLLGCLAPWFGERDLTGQRLAFHSMPMFHGLGMMQIGWTAFSGLVLTVFGPHIPPVVPTSESVIRGAIATKSDFIFCVPSFIEEWARNPEHVRHLRSVQGIIYGGGPLSQTVGDDLVRQGVSIFQMYGISETGINNVSLPKVAEKDWQYFAIARNIKAHFEPDGDGHYEFVSVSSTFQKPCVENTEVDGVPAYATNDLLMPHPTKPGFWRIYGRKDDQIMHSTGEKTNPGPIEKILCTDHHVQAAVMFGRGRFNAGVLVDPVSQYKFDPADERKLVEFRNLIWPTVEAANKTAPQHSRIFKEMIIVSSPSKPFTYTAKNAPRRQAILNDYEPEIEALYNVVEKGTQDGTSPPQTWDLAGTTQFVRGVVTKVLNTHVGDDEDIFRKGCDSLQATWIRNSLLHSIRIHANVGTRNVSSNLVYEHPTVRALTSVLMRLVHPTSTPDAPAASKTTEMLRLVEKYSFNFPAHMPDRSRAKSHEGDVVLVTGTTGGFGSELLAQLATSPTVALVYALNRRCDIPAAERQQAAFEERELDTALLKSKKIVLLECDTHEDRLGLPDDIYEQICNSVTHIIHNAWTVNFNLALSFFEPNIKTLRNLMDLALSSPHDTPPKLLFESTVGVLAHRSIDIREASIAPEHIAHSAGYSESKWIGEQLCKVASERTPLHSICVRVGQLCGSASGAWNACEWLPSLIRSSVFLKCLPEWDLDISMLPADDAARALLEILRSTDPAPFLHLVHPRATAWATLLAPVAEEYSLQFVPFAQWVALLEASGRALDGTSDGRDTEEVLRANPALKLLQFFKTVHTNDHTASALGVRGLETVSAQRASAALRTLPALDGAHTRRWLAYWRRHGFLP</sequence>
<gene>
    <name evidence="5" type="ORF">PsYK624_071940</name>
</gene>
<organism evidence="5 6">
    <name type="scientific">Phanerochaete sordida</name>
    <dbReference type="NCBI Taxonomy" id="48140"/>
    <lineage>
        <taxon>Eukaryota</taxon>
        <taxon>Fungi</taxon>
        <taxon>Dikarya</taxon>
        <taxon>Basidiomycota</taxon>
        <taxon>Agaricomycotina</taxon>
        <taxon>Agaricomycetes</taxon>
        <taxon>Polyporales</taxon>
        <taxon>Phanerochaetaceae</taxon>
        <taxon>Phanerochaete</taxon>
    </lineage>
</organism>
<evidence type="ECO:0000313" key="5">
    <source>
        <dbReference type="EMBL" id="GJE91046.1"/>
    </source>
</evidence>
<dbReference type="Gene3D" id="3.40.50.12780">
    <property type="entry name" value="N-terminal domain of ligase-like"/>
    <property type="match status" value="1"/>
</dbReference>
<feature type="domain" description="Thioester reductase (TE)" evidence="4">
    <location>
        <begin position="714"/>
        <end position="949"/>
    </location>
</feature>
<evidence type="ECO:0000259" key="3">
    <source>
        <dbReference type="Pfam" id="PF00501"/>
    </source>
</evidence>
<dbReference type="AlphaFoldDB" id="A0A9P3LD10"/>
<dbReference type="SUPFAM" id="SSF47336">
    <property type="entry name" value="ACP-like"/>
    <property type="match status" value="1"/>
</dbReference>
<dbReference type="Pfam" id="PF23562">
    <property type="entry name" value="AMP-binding_C_3"/>
    <property type="match status" value="1"/>
</dbReference>
<dbReference type="PANTHER" id="PTHR43439">
    <property type="entry name" value="PHENYLACETATE-COENZYME A LIGASE"/>
    <property type="match status" value="1"/>
</dbReference>
<keyword evidence="2" id="KW-0597">Phosphoprotein</keyword>
<feature type="domain" description="AMP-dependent synthetase/ligase" evidence="3">
    <location>
        <begin position="102"/>
        <end position="366"/>
    </location>
</feature>
<reference evidence="5 6" key="1">
    <citation type="submission" date="2021-08" db="EMBL/GenBank/DDBJ databases">
        <title>Draft Genome Sequence of Phanerochaete sordida strain YK-624.</title>
        <authorList>
            <person name="Mori T."/>
            <person name="Dohra H."/>
            <person name="Suzuki T."/>
            <person name="Kawagishi H."/>
            <person name="Hirai H."/>
        </authorList>
    </citation>
    <scope>NUCLEOTIDE SEQUENCE [LARGE SCALE GENOMIC DNA]</scope>
    <source>
        <strain evidence="5 6">YK-624</strain>
    </source>
</reference>
<evidence type="ECO:0000259" key="4">
    <source>
        <dbReference type="Pfam" id="PF07993"/>
    </source>
</evidence>
<dbReference type="InterPro" id="IPR042099">
    <property type="entry name" value="ANL_N_sf"/>
</dbReference>
<dbReference type="Pfam" id="PF07993">
    <property type="entry name" value="NAD_binding_4"/>
    <property type="match status" value="1"/>
</dbReference>
<evidence type="ECO:0000256" key="1">
    <source>
        <dbReference type="ARBA" id="ARBA00022450"/>
    </source>
</evidence>
<dbReference type="SUPFAM" id="SSF56801">
    <property type="entry name" value="Acetyl-CoA synthetase-like"/>
    <property type="match status" value="1"/>
</dbReference>
<dbReference type="Pfam" id="PF00501">
    <property type="entry name" value="AMP-binding"/>
    <property type="match status" value="1"/>
</dbReference>
<comment type="caution">
    <text evidence="5">The sequence shown here is derived from an EMBL/GenBank/DDBJ whole genome shotgun (WGS) entry which is preliminary data.</text>
</comment>
<dbReference type="Proteomes" id="UP000703269">
    <property type="component" value="Unassembled WGS sequence"/>
</dbReference>
<name>A0A9P3LD10_9APHY</name>
<keyword evidence="6" id="KW-1185">Reference proteome</keyword>
<evidence type="ECO:0000313" key="6">
    <source>
        <dbReference type="Proteomes" id="UP000703269"/>
    </source>
</evidence>
<protein>
    <submittedName>
        <fullName evidence="5">Acetyl-CoA synthetase-like protein</fullName>
    </submittedName>
</protein>
<evidence type="ECO:0000256" key="2">
    <source>
        <dbReference type="ARBA" id="ARBA00022553"/>
    </source>
</evidence>
<dbReference type="EMBL" id="BPQB01000019">
    <property type="protein sequence ID" value="GJE91046.1"/>
    <property type="molecule type" value="Genomic_DNA"/>
</dbReference>
<accession>A0A9P3LD10</accession>
<dbReference type="InterPro" id="IPR000873">
    <property type="entry name" value="AMP-dep_synth/lig_dom"/>
</dbReference>
<dbReference type="InterPro" id="IPR051414">
    <property type="entry name" value="Adenylate-forming_Reductase"/>
</dbReference>
<dbReference type="OrthoDB" id="429813at2759"/>
<keyword evidence="1" id="KW-0596">Phosphopantetheine</keyword>
<dbReference type="Gene3D" id="3.40.50.720">
    <property type="entry name" value="NAD(P)-binding Rossmann-like Domain"/>
    <property type="match status" value="1"/>
</dbReference>
<dbReference type="InterPro" id="IPR036291">
    <property type="entry name" value="NAD(P)-bd_dom_sf"/>
</dbReference>
<proteinExistence type="predicted"/>
<dbReference type="InterPro" id="IPR013120">
    <property type="entry name" value="FAR_NAD-bd"/>
</dbReference>